<name>A0AAD1FRK3_9FLAO</name>
<organism evidence="10 11">
    <name type="scientific">Blattabacterium punctulatus CPU2</name>
    <dbReference type="NCBI Taxonomy" id="1457032"/>
    <lineage>
        <taxon>Bacteria</taxon>
        <taxon>Pseudomonadati</taxon>
        <taxon>Bacteroidota</taxon>
        <taxon>Flavobacteriia</taxon>
        <taxon>Flavobacteriales</taxon>
        <taxon>Blattabacteriaceae</taxon>
        <taxon>Blattabacterium</taxon>
    </lineage>
</organism>
<dbReference type="GO" id="GO:0006515">
    <property type="term" value="P:protein quality control for misfolded or incompletely synthesized proteins"/>
    <property type="evidence" value="ECO:0007669"/>
    <property type="project" value="UniProtKB-UniRule"/>
</dbReference>
<comment type="subcellular location">
    <subcellularLocation>
        <location evidence="7">Cytoplasm</location>
    </subcellularLocation>
</comment>
<evidence type="ECO:0000256" key="8">
    <source>
        <dbReference type="RuleBase" id="RU000673"/>
    </source>
</evidence>
<dbReference type="PANTHER" id="PTHR17224:SF1">
    <property type="entry name" value="PEPTIDYL-TRNA HYDROLASE"/>
    <property type="match status" value="1"/>
</dbReference>
<keyword evidence="3 7" id="KW-0378">Hydrolase</keyword>
<protein>
    <recommendedName>
        <fullName evidence="6 7">Peptidyl-tRNA hydrolase</fullName>
        <shortName evidence="7">Pth</shortName>
        <ecNumber evidence="1 7">3.1.1.29</ecNumber>
    </recommendedName>
</protein>
<feature type="site" description="Discriminates between blocked and unblocked aminoacyl-tRNA" evidence="7">
    <location>
        <position position="17"/>
    </location>
</feature>
<evidence type="ECO:0000313" key="10">
    <source>
        <dbReference type="EMBL" id="BBA18038.1"/>
    </source>
</evidence>
<proteinExistence type="inferred from homology"/>
<evidence type="ECO:0000256" key="3">
    <source>
        <dbReference type="ARBA" id="ARBA00022801"/>
    </source>
</evidence>
<evidence type="ECO:0000256" key="7">
    <source>
        <dbReference type="HAMAP-Rule" id="MF_00083"/>
    </source>
</evidence>
<dbReference type="InterPro" id="IPR001328">
    <property type="entry name" value="Pept_tRNA_hydro"/>
</dbReference>
<dbReference type="Pfam" id="PF01195">
    <property type="entry name" value="Pept_tRNA_hydro"/>
    <property type="match status" value="1"/>
</dbReference>
<sequence length="194" mass="22622">MKNNVLMDKFLIIGLGNPGSLYQKTRHNLGYFILDKISEKYLFSFDKKKLGFLSEFIFYKKQIFFLKPSTYVNKSGLSVKYWMNKKKILLKNILIISDDIYLNFGSLRLRGKGGNGGHNGLKSIEKELKSSHYARLRFGIKNNFSKKTDYVLGIWKENELKDILNKLEISINIIFSFILNGLQKTMNLFNKKKL</sequence>
<keyword evidence="2 7" id="KW-0820">tRNA-binding</keyword>
<comment type="subunit">
    <text evidence="7">Monomer.</text>
</comment>
<dbReference type="GO" id="GO:0000049">
    <property type="term" value="F:tRNA binding"/>
    <property type="evidence" value="ECO:0007669"/>
    <property type="project" value="UniProtKB-UniRule"/>
</dbReference>
<dbReference type="Proteomes" id="UP000262607">
    <property type="component" value="Chromosome"/>
</dbReference>
<dbReference type="GO" id="GO:0072344">
    <property type="term" value="P:rescue of stalled ribosome"/>
    <property type="evidence" value="ECO:0007669"/>
    <property type="project" value="UniProtKB-UniRule"/>
</dbReference>
<feature type="binding site" evidence="7">
    <location>
        <position position="71"/>
    </location>
    <ligand>
        <name>tRNA</name>
        <dbReference type="ChEBI" id="CHEBI:17843"/>
    </ligand>
</feature>
<comment type="similarity">
    <text evidence="5 7 9">Belongs to the PTH family.</text>
</comment>
<dbReference type="Gene3D" id="3.40.50.1470">
    <property type="entry name" value="Peptidyl-tRNA hydrolase"/>
    <property type="match status" value="1"/>
</dbReference>
<evidence type="ECO:0000256" key="2">
    <source>
        <dbReference type="ARBA" id="ARBA00022555"/>
    </source>
</evidence>
<dbReference type="HAMAP" id="MF_00083">
    <property type="entry name" value="Pept_tRNA_hydro_bact"/>
    <property type="match status" value="1"/>
</dbReference>
<reference evidence="10 11" key="1">
    <citation type="submission" date="2014-06" db="EMBL/GenBank/DDBJ databases">
        <title>Genome sequence of the intracellular symbiont Blattabacterium cuenoti, strain CPU2 from the wood feeding cockroach Cryptocercus punctulatus.</title>
        <authorList>
            <person name="Kinjo Y."/>
            <person name="Ohkuma M."/>
            <person name="Tokuda G."/>
        </authorList>
    </citation>
    <scope>NUCLEOTIDE SEQUENCE [LARGE SCALE GENOMIC DNA]</scope>
    <source>
        <strain evidence="10 11">CPU2</strain>
    </source>
</reference>
<feature type="binding site" evidence="7">
    <location>
        <position position="22"/>
    </location>
    <ligand>
        <name>tRNA</name>
        <dbReference type="ChEBI" id="CHEBI:17843"/>
    </ligand>
</feature>
<evidence type="ECO:0000256" key="1">
    <source>
        <dbReference type="ARBA" id="ARBA00013260"/>
    </source>
</evidence>
<dbReference type="PROSITE" id="PS01196">
    <property type="entry name" value="PEPT_TRNA_HYDROL_2"/>
    <property type="match status" value="1"/>
</dbReference>
<feature type="site" description="Stabilizes the basic form of H active site to accept a proton" evidence="7">
    <location>
        <position position="98"/>
    </location>
</feature>
<comment type="function">
    <text evidence="7">Catalyzes the release of premature peptidyl moieties from peptidyl-tRNA molecules trapped in stalled 50S ribosomal subunits, and thus maintains levels of free tRNAs and 50S ribosomes.</text>
</comment>
<gene>
    <name evidence="7 10" type="primary">pth</name>
    <name evidence="10" type="ORF">CPU2_563</name>
</gene>
<keyword evidence="4 7" id="KW-0694">RNA-binding</keyword>
<feature type="active site" description="Proton acceptor" evidence="7">
    <location>
        <position position="27"/>
    </location>
</feature>
<comment type="catalytic activity">
    <reaction evidence="7 8">
        <text>an N-acyl-L-alpha-aminoacyl-tRNA + H2O = an N-acyl-L-amino acid + a tRNA + H(+)</text>
        <dbReference type="Rhea" id="RHEA:54448"/>
        <dbReference type="Rhea" id="RHEA-COMP:10123"/>
        <dbReference type="Rhea" id="RHEA-COMP:13883"/>
        <dbReference type="ChEBI" id="CHEBI:15377"/>
        <dbReference type="ChEBI" id="CHEBI:15378"/>
        <dbReference type="ChEBI" id="CHEBI:59874"/>
        <dbReference type="ChEBI" id="CHEBI:78442"/>
        <dbReference type="ChEBI" id="CHEBI:138191"/>
        <dbReference type="EC" id="3.1.1.29"/>
    </reaction>
</comment>
<evidence type="ECO:0000256" key="4">
    <source>
        <dbReference type="ARBA" id="ARBA00022884"/>
    </source>
</evidence>
<evidence type="ECO:0000256" key="9">
    <source>
        <dbReference type="RuleBase" id="RU004320"/>
    </source>
</evidence>
<dbReference type="EMBL" id="AP014610">
    <property type="protein sequence ID" value="BBA18038.1"/>
    <property type="molecule type" value="Genomic_DNA"/>
</dbReference>
<dbReference type="GO" id="GO:0004045">
    <property type="term" value="F:peptidyl-tRNA hydrolase activity"/>
    <property type="evidence" value="ECO:0007669"/>
    <property type="project" value="UniProtKB-UniRule"/>
</dbReference>
<accession>A0AAD1FRK3</accession>
<evidence type="ECO:0000256" key="6">
    <source>
        <dbReference type="ARBA" id="ARBA00050038"/>
    </source>
</evidence>
<feature type="binding site" evidence="7">
    <location>
        <position position="73"/>
    </location>
    <ligand>
        <name>tRNA</name>
        <dbReference type="ChEBI" id="CHEBI:17843"/>
    </ligand>
</feature>
<dbReference type="GeneID" id="66556505"/>
<dbReference type="PANTHER" id="PTHR17224">
    <property type="entry name" value="PEPTIDYL-TRNA HYDROLASE"/>
    <property type="match status" value="1"/>
</dbReference>
<dbReference type="RefSeq" id="WP_110548935.1">
    <property type="nucleotide sequence ID" value="NZ_AP014610.1"/>
</dbReference>
<evidence type="ECO:0000256" key="5">
    <source>
        <dbReference type="ARBA" id="ARBA00038063"/>
    </source>
</evidence>
<keyword evidence="7" id="KW-0963">Cytoplasm</keyword>
<dbReference type="PROSITE" id="PS01195">
    <property type="entry name" value="PEPT_TRNA_HYDROL_1"/>
    <property type="match status" value="1"/>
</dbReference>
<dbReference type="InterPro" id="IPR018171">
    <property type="entry name" value="Pept_tRNA_hydro_CS"/>
</dbReference>
<dbReference type="AlphaFoldDB" id="A0AAD1FRK3"/>
<dbReference type="SUPFAM" id="SSF53178">
    <property type="entry name" value="Peptidyl-tRNA hydrolase-like"/>
    <property type="match status" value="1"/>
</dbReference>
<dbReference type="GO" id="GO:0005737">
    <property type="term" value="C:cytoplasm"/>
    <property type="evidence" value="ECO:0007669"/>
    <property type="project" value="UniProtKB-SubCell"/>
</dbReference>
<dbReference type="EC" id="3.1.1.29" evidence="1 7"/>
<dbReference type="NCBIfam" id="TIGR00447">
    <property type="entry name" value="pth"/>
    <property type="match status" value="1"/>
</dbReference>
<feature type="binding site" evidence="7">
    <location>
        <position position="119"/>
    </location>
    <ligand>
        <name>tRNA</name>
        <dbReference type="ChEBI" id="CHEBI:17843"/>
    </ligand>
</feature>
<evidence type="ECO:0000313" key="11">
    <source>
        <dbReference type="Proteomes" id="UP000262607"/>
    </source>
</evidence>
<dbReference type="InterPro" id="IPR036416">
    <property type="entry name" value="Pept_tRNA_hydro_sf"/>
</dbReference>
<comment type="function">
    <text evidence="7">Hydrolyzes ribosome-free peptidyl-tRNAs (with 1 or more amino acids incorporated), which drop off the ribosome during protein synthesis, or as a result of ribosome stalling.</text>
</comment>